<dbReference type="InParanoid" id="A0A1Y2E324"/>
<dbReference type="GO" id="GO:0016791">
    <property type="term" value="F:phosphatase activity"/>
    <property type="evidence" value="ECO:0007669"/>
    <property type="project" value="TreeGrafter"/>
</dbReference>
<dbReference type="EMBL" id="MCFJ01000005">
    <property type="protein sequence ID" value="ORY65847.1"/>
    <property type="molecule type" value="Genomic_DNA"/>
</dbReference>
<dbReference type="InterPro" id="IPR029033">
    <property type="entry name" value="His_PPase_superfam"/>
</dbReference>
<dbReference type="GeneID" id="63776113"/>
<keyword evidence="2" id="KW-1185">Reference proteome</keyword>
<organism evidence="1 2">
    <name type="scientific">Pseudomassariella vexata</name>
    <dbReference type="NCBI Taxonomy" id="1141098"/>
    <lineage>
        <taxon>Eukaryota</taxon>
        <taxon>Fungi</taxon>
        <taxon>Dikarya</taxon>
        <taxon>Ascomycota</taxon>
        <taxon>Pezizomycotina</taxon>
        <taxon>Sordariomycetes</taxon>
        <taxon>Xylariomycetidae</taxon>
        <taxon>Amphisphaeriales</taxon>
        <taxon>Pseudomassariaceae</taxon>
        <taxon>Pseudomassariella</taxon>
    </lineage>
</organism>
<dbReference type="SUPFAM" id="SSF53254">
    <property type="entry name" value="Phosphoglycerate mutase-like"/>
    <property type="match status" value="1"/>
</dbReference>
<accession>A0A1Y2E324</accession>
<dbReference type="Proteomes" id="UP000193689">
    <property type="component" value="Unassembled WGS sequence"/>
</dbReference>
<dbReference type="OrthoDB" id="496981at2759"/>
<dbReference type="InterPro" id="IPR013078">
    <property type="entry name" value="His_Pase_superF_clade-1"/>
</dbReference>
<dbReference type="InterPro" id="IPR050275">
    <property type="entry name" value="PGM_Phosphatase"/>
</dbReference>
<dbReference type="PANTHER" id="PTHR48100">
    <property type="entry name" value="BROAD-SPECIFICITY PHOSPHATASE YOR283W-RELATED"/>
    <property type="match status" value="1"/>
</dbReference>
<proteinExistence type="predicted"/>
<evidence type="ECO:0000313" key="1">
    <source>
        <dbReference type="EMBL" id="ORY65847.1"/>
    </source>
</evidence>
<dbReference type="SMART" id="SM00855">
    <property type="entry name" value="PGAM"/>
    <property type="match status" value="1"/>
</dbReference>
<dbReference type="InterPro" id="IPR001345">
    <property type="entry name" value="PG/BPGM_mutase_AS"/>
</dbReference>
<sequence length="212" mass="24387">MPPTVILIRHGEALHNIDDDWQLRDPVLTDEGVAQCKRLAQELKSKYSFTTEDTLIVVSPFQRTLQTFRHGLGWLQEQGVPVKVRAEWQEVTAHPCDVGLEFAEIAPQWPDLDFSELDPVYPAKTGIYQYSEEVLLQRAHLARSWLFERKEKLVIVVTHSGFLKRTVKGTKYANTEFRTYEFKDKKSASQDYELVQVDAKQPTEQEVATPAL</sequence>
<protein>
    <submittedName>
        <fullName evidence="1">Histidine phosphatase superfamily</fullName>
    </submittedName>
</protein>
<dbReference type="RefSeq" id="XP_040716811.1">
    <property type="nucleotide sequence ID" value="XM_040859901.1"/>
</dbReference>
<name>A0A1Y2E324_9PEZI</name>
<evidence type="ECO:0000313" key="2">
    <source>
        <dbReference type="Proteomes" id="UP000193689"/>
    </source>
</evidence>
<dbReference type="AlphaFoldDB" id="A0A1Y2E324"/>
<reference evidence="1 2" key="1">
    <citation type="submission" date="2016-07" db="EMBL/GenBank/DDBJ databases">
        <title>Pervasive Adenine N6-methylation of Active Genes in Fungi.</title>
        <authorList>
            <consortium name="DOE Joint Genome Institute"/>
            <person name="Mondo S.J."/>
            <person name="Dannebaum R.O."/>
            <person name="Kuo R.C."/>
            <person name="Labutti K."/>
            <person name="Haridas S."/>
            <person name="Kuo A."/>
            <person name="Salamov A."/>
            <person name="Ahrendt S.R."/>
            <person name="Lipzen A."/>
            <person name="Sullivan W."/>
            <person name="Andreopoulos W.B."/>
            <person name="Clum A."/>
            <person name="Lindquist E."/>
            <person name="Daum C."/>
            <person name="Ramamoorthy G.K."/>
            <person name="Gryganskyi A."/>
            <person name="Culley D."/>
            <person name="Magnuson J.K."/>
            <person name="James T.Y."/>
            <person name="O'Malley M.A."/>
            <person name="Stajich J.E."/>
            <person name="Spatafora J.W."/>
            <person name="Visel A."/>
            <person name="Grigoriev I.V."/>
        </authorList>
    </citation>
    <scope>NUCLEOTIDE SEQUENCE [LARGE SCALE GENOMIC DNA]</scope>
    <source>
        <strain evidence="1 2">CBS 129021</strain>
    </source>
</reference>
<dbReference type="PROSITE" id="PS00175">
    <property type="entry name" value="PG_MUTASE"/>
    <property type="match status" value="1"/>
</dbReference>
<dbReference type="PANTHER" id="PTHR48100:SF54">
    <property type="entry name" value="PHOSPHATASE SPAC5H10.03-RELATED"/>
    <property type="match status" value="1"/>
</dbReference>
<dbReference type="Pfam" id="PF00300">
    <property type="entry name" value="His_Phos_1"/>
    <property type="match status" value="1"/>
</dbReference>
<gene>
    <name evidence="1" type="ORF">BCR38DRAFT_428524</name>
</gene>
<dbReference type="CDD" id="cd07040">
    <property type="entry name" value="HP"/>
    <property type="match status" value="1"/>
</dbReference>
<dbReference type="Gene3D" id="3.40.50.1240">
    <property type="entry name" value="Phosphoglycerate mutase-like"/>
    <property type="match status" value="1"/>
</dbReference>
<comment type="caution">
    <text evidence="1">The sequence shown here is derived from an EMBL/GenBank/DDBJ whole genome shotgun (WGS) entry which is preliminary data.</text>
</comment>
<dbReference type="GO" id="GO:0005737">
    <property type="term" value="C:cytoplasm"/>
    <property type="evidence" value="ECO:0007669"/>
    <property type="project" value="TreeGrafter"/>
</dbReference>